<feature type="domain" description="Nudix hydrolase" evidence="1">
    <location>
        <begin position="147"/>
        <end position="288"/>
    </location>
</feature>
<dbReference type="RefSeq" id="WP_008851518.1">
    <property type="nucleotide sequence ID" value="NZ_AGQV01000002.1"/>
</dbReference>
<dbReference type="GO" id="GO:0016301">
    <property type="term" value="F:kinase activity"/>
    <property type="evidence" value="ECO:0007669"/>
    <property type="project" value="UniProtKB-KW"/>
</dbReference>
<comment type="caution">
    <text evidence="2">The sequence shown here is derived from an EMBL/GenBank/DDBJ whole genome shotgun (WGS) entry which is preliminary data.</text>
</comment>
<evidence type="ECO:0000313" key="3">
    <source>
        <dbReference type="Proteomes" id="UP000004949"/>
    </source>
</evidence>
<dbReference type="STRING" id="1088869.GMO_13720"/>
<evidence type="ECO:0000259" key="1">
    <source>
        <dbReference type="PROSITE" id="PS51462"/>
    </source>
</evidence>
<keyword evidence="2" id="KW-0418">Kinase</keyword>
<dbReference type="SUPFAM" id="SSF55811">
    <property type="entry name" value="Nudix"/>
    <property type="match status" value="1"/>
</dbReference>
<dbReference type="Proteomes" id="UP000004949">
    <property type="component" value="Unassembled WGS sequence"/>
</dbReference>
<dbReference type="AlphaFoldDB" id="G6XIG2"/>
<gene>
    <name evidence="2" type="ORF">GMO_13720</name>
</gene>
<dbReference type="Gene3D" id="3.90.79.10">
    <property type="entry name" value="Nucleoside Triphosphate Pyrophosphohydrolase"/>
    <property type="match status" value="1"/>
</dbReference>
<protein>
    <submittedName>
        <fullName evidence="2">Putative thiamin pyrophosphokinase</fullName>
    </submittedName>
</protein>
<accession>G6XIG2</accession>
<reference evidence="2 3" key="1">
    <citation type="submission" date="2011-10" db="EMBL/GenBank/DDBJ databases">
        <title>Genome sequence of Gluconobacter morbifer G707, isolated from Drosophila gut.</title>
        <authorList>
            <person name="Lee W.-J."/>
            <person name="Kim E.-K."/>
        </authorList>
    </citation>
    <scope>NUCLEOTIDE SEQUENCE [LARGE SCALE GENOMIC DNA]</scope>
    <source>
        <strain evidence="2 3">G707</strain>
    </source>
</reference>
<dbReference type="PATRIC" id="fig|1088869.3.peg.1373"/>
<organism evidence="2 3">
    <name type="scientific">Gluconobacter morbifer G707</name>
    <dbReference type="NCBI Taxonomy" id="1088869"/>
    <lineage>
        <taxon>Bacteria</taxon>
        <taxon>Pseudomonadati</taxon>
        <taxon>Pseudomonadota</taxon>
        <taxon>Alphaproteobacteria</taxon>
        <taxon>Acetobacterales</taxon>
        <taxon>Acetobacteraceae</taxon>
        <taxon>Gluconobacter</taxon>
    </lineage>
</organism>
<dbReference type="EMBL" id="AGQV01000002">
    <property type="protein sequence ID" value="EHH68601.1"/>
    <property type="molecule type" value="Genomic_DNA"/>
</dbReference>
<name>G6XIG2_9PROT</name>
<dbReference type="eggNOG" id="COG1443">
    <property type="taxonomic scope" value="Bacteria"/>
</dbReference>
<keyword evidence="2" id="KW-0808">Transferase</keyword>
<dbReference type="Pfam" id="PF00293">
    <property type="entry name" value="NUDIX"/>
    <property type="match status" value="1"/>
</dbReference>
<dbReference type="CDD" id="cd03676">
    <property type="entry name" value="NUDIX_Tnr3_like"/>
    <property type="match status" value="1"/>
</dbReference>
<proteinExistence type="predicted"/>
<keyword evidence="3" id="KW-1185">Reference proteome</keyword>
<dbReference type="InterPro" id="IPR000086">
    <property type="entry name" value="NUDIX_hydrolase_dom"/>
</dbReference>
<evidence type="ECO:0000313" key="2">
    <source>
        <dbReference type="EMBL" id="EHH68601.1"/>
    </source>
</evidence>
<sequence length="314" mass="34457">MAGSIESGFLAMRDYDDGMECFAIVRAHAKLDAVPDETSFPALAPFMRHIRACNDAVLPGDRKPFFCGSEPMGWVTPETGRFLAELGLKRDDSYGVQTGTELSHLSRWLCDQDVYASHHEDFDVRSKTGVVLGQVDRGAIPVLGVAAEGVHLNGLVERPDGTFLWIARRSRSKRLDPGKLDHLVAGGISAGLSPDATVIKEAQEEAGIPDAVTRTAQPVSRLQYALERPEGLRRDILHCYDLVLPPDFVPVAEDGEVESFHLLPLQEVFGLVRDTDDFKFNVNLVLIDLFVRRGLFSPAESSFLQAALTGENQA</sequence>
<dbReference type="PROSITE" id="PS51462">
    <property type="entry name" value="NUDIX"/>
    <property type="match status" value="1"/>
</dbReference>
<dbReference type="InterPro" id="IPR015797">
    <property type="entry name" value="NUDIX_hydrolase-like_dom_sf"/>
</dbReference>